<evidence type="ECO:0000256" key="2">
    <source>
        <dbReference type="SAM" id="Phobius"/>
    </source>
</evidence>
<feature type="transmembrane region" description="Helical" evidence="2">
    <location>
        <begin position="20"/>
        <end position="39"/>
    </location>
</feature>
<keyword evidence="2" id="KW-0472">Membrane</keyword>
<accession>A0A7S2EUL1</accession>
<evidence type="ECO:0000256" key="1">
    <source>
        <dbReference type="SAM" id="MobiDB-lite"/>
    </source>
</evidence>
<keyword evidence="2" id="KW-1133">Transmembrane helix</keyword>
<gene>
    <name evidence="3" type="ORF">OSIN01602_LOCUS18185</name>
</gene>
<feature type="transmembrane region" description="Helical" evidence="2">
    <location>
        <begin position="124"/>
        <end position="143"/>
    </location>
</feature>
<dbReference type="AlphaFoldDB" id="A0A7S2EUL1"/>
<reference evidence="3" key="1">
    <citation type="submission" date="2021-01" db="EMBL/GenBank/DDBJ databases">
        <authorList>
            <person name="Corre E."/>
            <person name="Pelletier E."/>
            <person name="Niang G."/>
            <person name="Scheremetjew M."/>
            <person name="Finn R."/>
            <person name="Kale V."/>
            <person name="Holt S."/>
            <person name="Cochrane G."/>
            <person name="Meng A."/>
            <person name="Brown T."/>
            <person name="Cohen L."/>
        </authorList>
    </citation>
    <scope>NUCLEOTIDE SEQUENCE</scope>
    <source>
        <strain evidence="3">Grunow 1884</strain>
    </source>
</reference>
<feature type="region of interest" description="Disordered" evidence="1">
    <location>
        <begin position="150"/>
        <end position="185"/>
    </location>
</feature>
<sequence>MIMYLVSYSPFRARKTWITINSMCLLWSILLILELAFTLDPLDRLEGTRVYLSYNFVTTIIWLLEVGLTLADVYATNHRESCFECLHFRTRQDVELMVELIVALYFFGGSLQVFFQWYTVDTNVSGQFVDAILNLVAYAYLLWRVMSDRSSDSDGGFYDEGENYDSTKQDEQSDSPCQELAGESA</sequence>
<proteinExistence type="predicted"/>
<organism evidence="3">
    <name type="scientific">Trieres chinensis</name>
    <name type="common">Marine centric diatom</name>
    <name type="synonym">Odontella sinensis</name>
    <dbReference type="NCBI Taxonomy" id="1514140"/>
    <lineage>
        <taxon>Eukaryota</taxon>
        <taxon>Sar</taxon>
        <taxon>Stramenopiles</taxon>
        <taxon>Ochrophyta</taxon>
        <taxon>Bacillariophyta</taxon>
        <taxon>Mediophyceae</taxon>
        <taxon>Biddulphiophycidae</taxon>
        <taxon>Eupodiscales</taxon>
        <taxon>Parodontellaceae</taxon>
        <taxon>Trieres</taxon>
    </lineage>
</organism>
<feature type="transmembrane region" description="Helical" evidence="2">
    <location>
        <begin position="51"/>
        <end position="75"/>
    </location>
</feature>
<keyword evidence="2" id="KW-0812">Transmembrane</keyword>
<protein>
    <submittedName>
        <fullName evidence="3">Uncharacterized protein</fullName>
    </submittedName>
</protein>
<dbReference type="EMBL" id="HBGO01031608">
    <property type="protein sequence ID" value="CAD9355935.1"/>
    <property type="molecule type" value="Transcribed_RNA"/>
</dbReference>
<name>A0A7S2EUL1_TRICV</name>
<evidence type="ECO:0000313" key="3">
    <source>
        <dbReference type="EMBL" id="CAD9355935.1"/>
    </source>
</evidence>
<feature type="transmembrane region" description="Helical" evidence="2">
    <location>
        <begin position="96"/>
        <end position="118"/>
    </location>
</feature>